<evidence type="ECO:0000256" key="7">
    <source>
        <dbReference type="PROSITE-ProRule" id="PRU01373"/>
    </source>
</evidence>
<evidence type="ECO:0000256" key="4">
    <source>
        <dbReference type="ARBA" id="ARBA00022960"/>
    </source>
</evidence>
<accession>A0ABW8PCR0</accession>
<feature type="active site" description="Nucleophile" evidence="7">
    <location>
        <position position="253"/>
    </location>
</feature>
<proteinExistence type="inferred from homology"/>
<reference evidence="9 10" key="1">
    <citation type="submission" date="2024-02" db="EMBL/GenBank/DDBJ databases">
        <title>Comparative Genomic Analysis of Flavobacterium Species Causing Columnaris Disease of Freshwater Fish in Thailand: Insights into Virulence and Resistance Mechanisms.</title>
        <authorList>
            <person name="Nguyen D."/>
            <person name="Chokmangmeepisarn P."/>
            <person name="Khianchaikhan K."/>
            <person name="Morishita M."/>
            <person name="Bunnoy A."/>
            <person name="Rodkhum C."/>
        </authorList>
    </citation>
    <scope>NUCLEOTIDE SEQUENCE [LARGE SCALE GENOMIC DNA]</scope>
    <source>
        <strain evidence="9 10">CNRT2201</strain>
    </source>
</reference>
<protein>
    <submittedName>
        <fullName evidence="9">L,D-transpeptidase</fullName>
    </submittedName>
</protein>
<keyword evidence="3" id="KW-0808">Transferase</keyword>
<dbReference type="PROSITE" id="PS52029">
    <property type="entry name" value="LD_TPASE"/>
    <property type="match status" value="1"/>
</dbReference>
<evidence type="ECO:0000256" key="2">
    <source>
        <dbReference type="ARBA" id="ARBA00005992"/>
    </source>
</evidence>
<comment type="pathway">
    <text evidence="1 7">Cell wall biogenesis; peptidoglycan biosynthesis.</text>
</comment>
<dbReference type="Proteomes" id="UP001621706">
    <property type="component" value="Unassembled WGS sequence"/>
</dbReference>
<dbReference type="InterPro" id="IPR038063">
    <property type="entry name" value="Transpep_catalytic_dom"/>
</dbReference>
<name>A0ABW8PCR0_9FLAO</name>
<evidence type="ECO:0000256" key="3">
    <source>
        <dbReference type="ARBA" id="ARBA00022679"/>
    </source>
</evidence>
<evidence type="ECO:0000313" key="9">
    <source>
        <dbReference type="EMBL" id="MFK7001444.1"/>
    </source>
</evidence>
<dbReference type="Gene3D" id="1.10.530.10">
    <property type="match status" value="1"/>
</dbReference>
<evidence type="ECO:0000256" key="6">
    <source>
        <dbReference type="ARBA" id="ARBA00023316"/>
    </source>
</evidence>
<feature type="domain" description="L,D-TPase catalytic" evidence="8">
    <location>
        <begin position="136"/>
        <end position="279"/>
    </location>
</feature>
<organism evidence="9 10">
    <name type="scientific">Flavobacterium oreochromis</name>
    <dbReference type="NCBI Taxonomy" id="2906078"/>
    <lineage>
        <taxon>Bacteria</taxon>
        <taxon>Pseudomonadati</taxon>
        <taxon>Bacteroidota</taxon>
        <taxon>Flavobacteriia</taxon>
        <taxon>Flavobacteriales</taxon>
        <taxon>Flavobacteriaceae</taxon>
        <taxon>Flavobacterium</taxon>
    </lineage>
</organism>
<comment type="similarity">
    <text evidence="2">Belongs to the YkuD family.</text>
</comment>
<dbReference type="Gene3D" id="2.40.440.10">
    <property type="entry name" value="L,D-transpeptidase catalytic domain-like"/>
    <property type="match status" value="1"/>
</dbReference>
<dbReference type="EMBL" id="JAZGZP010000016">
    <property type="protein sequence ID" value="MFK7001444.1"/>
    <property type="molecule type" value="Genomic_DNA"/>
</dbReference>
<dbReference type="InterPro" id="IPR005490">
    <property type="entry name" value="LD_TPept_cat_dom"/>
</dbReference>
<dbReference type="SUPFAM" id="SSF53955">
    <property type="entry name" value="Lysozyme-like"/>
    <property type="match status" value="1"/>
</dbReference>
<keyword evidence="10" id="KW-1185">Reference proteome</keyword>
<dbReference type="CDD" id="cd16913">
    <property type="entry name" value="YkuD_like"/>
    <property type="match status" value="1"/>
</dbReference>
<evidence type="ECO:0000256" key="1">
    <source>
        <dbReference type="ARBA" id="ARBA00004752"/>
    </source>
</evidence>
<keyword evidence="5 7" id="KW-0573">Peptidoglycan synthesis</keyword>
<evidence type="ECO:0000256" key="5">
    <source>
        <dbReference type="ARBA" id="ARBA00022984"/>
    </source>
</evidence>
<sequence>MLQLTGRSAYEYANTYTKKEGADIIYNSDLVVSNVSIAVLSSMAFWKWKSLNTSSNLTKDVINKICPRIGLNTGIKNENGKDSTNYIEKKKIFDGLTSEVFKIDECRLGKVNDNKNIFETYDKKYKANGNTCYINVIVPTDRRKEGLFVFFNDDGVIQKGYALAMGTKNNAILIPEGKGSTPTGLWTSWYEKVHTGEASYGDYGLIKIKGIDGDALKATNKGRAGIAIHCGHTVGNEKKEYNDKGALMVTYGCIRVYNSDMKELVKNYKIQNSKKIYVYLEETLDIESAYKKYGMDPDAKDYQRVYSRNARQ</sequence>
<dbReference type="SUPFAM" id="SSF141523">
    <property type="entry name" value="L,D-transpeptidase catalytic domain-like"/>
    <property type="match status" value="1"/>
</dbReference>
<dbReference type="InterPro" id="IPR023346">
    <property type="entry name" value="Lysozyme-like_dom_sf"/>
</dbReference>
<evidence type="ECO:0000313" key="10">
    <source>
        <dbReference type="Proteomes" id="UP001621706"/>
    </source>
</evidence>
<dbReference type="Pfam" id="PF03734">
    <property type="entry name" value="YkuD"/>
    <property type="match status" value="1"/>
</dbReference>
<keyword evidence="6 7" id="KW-0961">Cell wall biogenesis/degradation</keyword>
<gene>
    <name evidence="9" type="ORF">V3I07_11115</name>
</gene>
<feature type="active site" description="Proton donor/acceptor" evidence="7">
    <location>
        <position position="229"/>
    </location>
</feature>
<comment type="caution">
    <text evidence="9">The sequence shown here is derived from an EMBL/GenBank/DDBJ whole genome shotgun (WGS) entry which is preliminary data.</text>
</comment>
<keyword evidence="4 7" id="KW-0133">Cell shape</keyword>
<dbReference type="RefSeq" id="WP_088400380.1">
    <property type="nucleotide sequence ID" value="NZ_JAZGZP010000016.1"/>
</dbReference>
<evidence type="ECO:0000259" key="8">
    <source>
        <dbReference type="PROSITE" id="PS52029"/>
    </source>
</evidence>